<comment type="similarity">
    <text evidence="1 13 14">Belongs to the ATPase B chain family.</text>
</comment>
<keyword evidence="9 13" id="KW-0066">ATP synthesis</keyword>
<dbReference type="GO" id="GO:0005886">
    <property type="term" value="C:plasma membrane"/>
    <property type="evidence" value="ECO:0007669"/>
    <property type="project" value="UniProtKB-SubCell"/>
</dbReference>
<keyword evidence="2 13" id="KW-0813">Transport</keyword>
<dbReference type="InterPro" id="IPR050059">
    <property type="entry name" value="ATP_synthase_B_chain"/>
</dbReference>
<dbReference type="EMBL" id="FRFE01000005">
    <property type="protein sequence ID" value="SHO46158.1"/>
    <property type="molecule type" value="Genomic_DNA"/>
</dbReference>
<dbReference type="GO" id="GO:0046933">
    <property type="term" value="F:proton-transporting ATP synthase activity, rotational mechanism"/>
    <property type="evidence" value="ECO:0007669"/>
    <property type="project" value="UniProtKB-UniRule"/>
</dbReference>
<dbReference type="GO" id="GO:0012505">
    <property type="term" value="C:endomembrane system"/>
    <property type="evidence" value="ECO:0007669"/>
    <property type="project" value="UniProtKB-SubCell"/>
</dbReference>
<dbReference type="GO" id="GO:0045259">
    <property type="term" value="C:proton-transporting ATP synthase complex"/>
    <property type="evidence" value="ECO:0007669"/>
    <property type="project" value="UniProtKB-KW"/>
</dbReference>
<dbReference type="Pfam" id="PF00430">
    <property type="entry name" value="ATP-synt_B"/>
    <property type="match status" value="1"/>
</dbReference>
<accession>A0A1M7Y2H8</accession>
<evidence type="ECO:0000256" key="7">
    <source>
        <dbReference type="ARBA" id="ARBA00023065"/>
    </source>
</evidence>
<comment type="subcellular location">
    <subcellularLocation>
        <location evidence="13">Cell membrane</location>
        <topology evidence="13">Single-pass membrane protein</topology>
    </subcellularLocation>
    <subcellularLocation>
        <location evidence="12">Endomembrane system</location>
        <topology evidence="12">Single-pass membrane protein</topology>
    </subcellularLocation>
</comment>
<dbReference type="HAMAP" id="MF_01398">
    <property type="entry name" value="ATP_synth_b_bprime"/>
    <property type="match status" value="1"/>
</dbReference>
<name>A0A1M7Y2H8_9BACT</name>
<evidence type="ECO:0000256" key="14">
    <source>
        <dbReference type="RuleBase" id="RU003848"/>
    </source>
</evidence>
<keyword evidence="16" id="KW-1185">Reference proteome</keyword>
<evidence type="ECO:0000256" key="2">
    <source>
        <dbReference type="ARBA" id="ARBA00022448"/>
    </source>
</evidence>
<dbReference type="AlphaFoldDB" id="A0A1M7Y2H8"/>
<dbReference type="OrthoDB" id="9794968at2"/>
<reference evidence="15 16" key="1">
    <citation type="submission" date="2016-12" db="EMBL/GenBank/DDBJ databases">
        <authorList>
            <person name="Song W.-J."/>
            <person name="Kurnit D.M."/>
        </authorList>
    </citation>
    <scope>NUCLEOTIDE SEQUENCE [LARGE SCALE GENOMIC DNA]</scope>
    <source>
        <strain evidence="15 16">DSM 18488</strain>
    </source>
</reference>
<keyword evidence="8 13" id="KW-0472">Membrane</keyword>
<evidence type="ECO:0000256" key="6">
    <source>
        <dbReference type="ARBA" id="ARBA00022989"/>
    </source>
</evidence>
<proteinExistence type="inferred from homology"/>
<evidence type="ECO:0000256" key="3">
    <source>
        <dbReference type="ARBA" id="ARBA00022547"/>
    </source>
</evidence>
<keyword evidence="5 13" id="KW-0375">Hydrogen ion transport</keyword>
<dbReference type="PANTHER" id="PTHR33445:SF2">
    <property type="entry name" value="ATP SYNTHASE SUBUNIT B', CHLOROPLASTIC"/>
    <property type="match status" value="1"/>
</dbReference>
<evidence type="ECO:0000256" key="13">
    <source>
        <dbReference type="HAMAP-Rule" id="MF_01398"/>
    </source>
</evidence>
<evidence type="ECO:0000256" key="11">
    <source>
        <dbReference type="ARBA" id="ARBA00025614"/>
    </source>
</evidence>
<protein>
    <recommendedName>
        <fullName evidence="13">ATP synthase subunit b</fullName>
    </recommendedName>
    <alternativeName>
        <fullName evidence="13">ATP synthase F(0) sector subunit b</fullName>
    </alternativeName>
    <alternativeName>
        <fullName evidence="13">ATPase subunit I</fullName>
    </alternativeName>
    <alternativeName>
        <fullName evidence="13">F-type ATPase subunit b</fullName>
        <shortName evidence="13">F-ATPase subunit b</shortName>
    </alternativeName>
</protein>
<evidence type="ECO:0000256" key="8">
    <source>
        <dbReference type="ARBA" id="ARBA00023136"/>
    </source>
</evidence>
<evidence type="ECO:0000256" key="1">
    <source>
        <dbReference type="ARBA" id="ARBA00005513"/>
    </source>
</evidence>
<dbReference type="Proteomes" id="UP000184603">
    <property type="component" value="Unassembled WGS sequence"/>
</dbReference>
<keyword evidence="6 13" id="KW-1133">Transmembrane helix</keyword>
<gene>
    <name evidence="13" type="primary">atpF</name>
    <name evidence="15" type="ORF">SAMN02745220_01328</name>
</gene>
<evidence type="ECO:0000256" key="4">
    <source>
        <dbReference type="ARBA" id="ARBA00022692"/>
    </source>
</evidence>
<dbReference type="RefSeq" id="WP_073612672.1">
    <property type="nucleotide sequence ID" value="NZ_FRFE01000005.1"/>
</dbReference>
<dbReference type="InterPro" id="IPR002146">
    <property type="entry name" value="ATP_synth_b/b'su_bac/chlpt"/>
</dbReference>
<evidence type="ECO:0000256" key="5">
    <source>
        <dbReference type="ARBA" id="ARBA00022781"/>
    </source>
</evidence>
<sequence length="141" mass="15201">MITMDITLVIQIINMFVLMFLLNSVLYKPVKKILKERSEKLLGMQADISKSENNAQLRQAEVDAKMAKASGKAKAALDTARAEAQAAGDSKLAEIKAAADADKAKQLAEISSQIENARKTLHGNLEGFAAEMAGKILGRSL</sequence>
<dbReference type="PANTHER" id="PTHR33445">
    <property type="entry name" value="ATP SYNTHASE SUBUNIT B', CHLOROPLASTIC"/>
    <property type="match status" value="1"/>
</dbReference>
<dbReference type="CDD" id="cd06503">
    <property type="entry name" value="ATP-synt_Fo_b"/>
    <property type="match status" value="1"/>
</dbReference>
<keyword evidence="13" id="KW-1003">Cell membrane</keyword>
<dbReference type="STRING" id="1121416.SAMN02745220_01328"/>
<keyword evidence="7 13" id="KW-0406">Ion transport</keyword>
<evidence type="ECO:0000313" key="16">
    <source>
        <dbReference type="Proteomes" id="UP000184603"/>
    </source>
</evidence>
<keyword evidence="3 13" id="KW-0138">CF(0)</keyword>
<evidence type="ECO:0000313" key="15">
    <source>
        <dbReference type="EMBL" id="SHO46158.1"/>
    </source>
</evidence>
<dbReference type="GO" id="GO:0046961">
    <property type="term" value="F:proton-transporting ATPase activity, rotational mechanism"/>
    <property type="evidence" value="ECO:0007669"/>
    <property type="project" value="TreeGrafter"/>
</dbReference>
<feature type="transmembrane region" description="Helical" evidence="13">
    <location>
        <begin position="6"/>
        <end position="27"/>
    </location>
</feature>
<organism evidence="15 16">
    <name type="scientific">Desulfopila aestuarii DSM 18488</name>
    <dbReference type="NCBI Taxonomy" id="1121416"/>
    <lineage>
        <taxon>Bacteria</taxon>
        <taxon>Pseudomonadati</taxon>
        <taxon>Thermodesulfobacteriota</taxon>
        <taxon>Desulfobulbia</taxon>
        <taxon>Desulfobulbales</taxon>
        <taxon>Desulfocapsaceae</taxon>
        <taxon>Desulfopila</taxon>
    </lineage>
</organism>
<comment type="function">
    <text evidence="11">Component of the F(0) channel, it forms part of the peripheral stalk, linking F(1) to F(0). The b'-subunit is a diverged and duplicated form of b found in plants and photosynthetic bacteria.</text>
</comment>
<evidence type="ECO:0000256" key="9">
    <source>
        <dbReference type="ARBA" id="ARBA00023310"/>
    </source>
</evidence>
<keyword evidence="4 13" id="KW-0812">Transmembrane</keyword>
<evidence type="ECO:0000256" key="12">
    <source>
        <dbReference type="ARBA" id="ARBA00037847"/>
    </source>
</evidence>
<evidence type="ECO:0000256" key="10">
    <source>
        <dbReference type="ARBA" id="ARBA00025198"/>
    </source>
</evidence>
<comment type="subunit">
    <text evidence="13">F-type ATPases have 2 components, F(1) - the catalytic core - and F(0) - the membrane proton channel. F(1) has five subunits: alpha(3), beta(3), gamma(1), delta(1), epsilon(1). F(0) has three main subunits: a(1), b(2) and c(10-14). The alpha and beta chains form an alternating ring which encloses part of the gamma chain. F(1) is attached to F(0) by a central stalk formed by the gamma and epsilon chains, while a peripheral stalk is formed by the delta and b chains.</text>
</comment>
<comment type="function">
    <text evidence="10 13">F(1)F(0) ATP synthase produces ATP from ADP in the presence of a proton or sodium gradient. F-type ATPases consist of two structural domains, F(1) containing the extramembraneous catalytic core and F(0) containing the membrane proton channel, linked together by a central stalk and a peripheral stalk. During catalysis, ATP synthesis in the catalytic domain of F(1) is coupled via a rotary mechanism of the central stalk subunits to proton translocation.</text>
</comment>